<feature type="region of interest" description="Disordered" evidence="1">
    <location>
        <begin position="60"/>
        <end position="79"/>
    </location>
</feature>
<evidence type="ECO:0000256" key="2">
    <source>
        <dbReference type="SAM" id="Phobius"/>
    </source>
</evidence>
<keyword evidence="2" id="KW-0812">Transmembrane</keyword>
<keyword evidence="4" id="KW-1185">Reference proteome</keyword>
<name>A0ABP0U7E4_9BRYO</name>
<proteinExistence type="predicted"/>
<dbReference type="Proteomes" id="UP001497512">
    <property type="component" value="Chromosome 2"/>
</dbReference>
<accession>A0ABP0U7E4</accession>
<dbReference type="EMBL" id="OZ019894">
    <property type="protein sequence ID" value="CAK9214697.1"/>
    <property type="molecule type" value="Genomic_DNA"/>
</dbReference>
<organism evidence="3 4">
    <name type="scientific">Sphagnum troendelagicum</name>
    <dbReference type="NCBI Taxonomy" id="128251"/>
    <lineage>
        <taxon>Eukaryota</taxon>
        <taxon>Viridiplantae</taxon>
        <taxon>Streptophyta</taxon>
        <taxon>Embryophyta</taxon>
        <taxon>Bryophyta</taxon>
        <taxon>Sphagnophytina</taxon>
        <taxon>Sphagnopsida</taxon>
        <taxon>Sphagnales</taxon>
        <taxon>Sphagnaceae</taxon>
        <taxon>Sphagnum</taxon>
    </lineage>
</organism>
<keyword evidence="2" id="KW-0472">Membrane</keyword>
<feature type="transmembrane region" description="Helical" evidence="2">
    <location>
        <begin position="44"/>
        <end position="61"/>
    </location>
</feature>
<feature type="compositionally biased region" description="Basic residues" evidence="1">
    <location>
        <begin position="63"/>
        <end position="72"/>
    </location>
</feature>
<evidence type="ECO:0000313" key="3">
    <source>
        <dbReference type="EMBL" id="CAK9214697.1"/>
    </source>
</evidence>
<protein>
    <submittedName>
        <fullName evidence="3">Uncharacterized protein</fullName>
    </submittedName>
</protein>
<evidence type="ECO:0000313" key="4">
    <source>
        <dbReference type="Proteomes" id="UP001497512"/>
    </source>
</evidence>
<sequence>MDWRSLTCGVGRKTRSGSGLWDVEGLLRRIGTKAHSRRNSSECVGILIPLVIVFVVSASSPQSRHRYSHRKQQQQPAYL</sequence>
<keyword evidence="2" id="KW-1133">Transmembrane helix</keyword>
<reference evidence="3" key="1">
    <citation type="submission" date="2024-02" db="EMBL/GenBank/DDBJ databases">
        <authorList>
            <consortium name="ELIXIR-Norway"/>
            <consortium name="Elixir Norway"/>
        </authorList>
    </citation>
    <scope>NUCLEOTIDE SEQUENCE</scope>
</reference>
<evidence type="ECO:0000256" key="1">
    <source>
        <dbReference type="SAM" id="MobiDB-lite"/>
    </source>
</evidence>
<gene>
    <name evidence="3" type="ORF">CSSPTR1EN2_LOCUS12361</name>
</gene>